<reference evidence="1 2" key="1">
    <citation type="submission" date="2018-12" db="EMBL/GenBank/DDBJ databases">
        <title>Flavobacterium sp. nov., isolated from glacier ice.</title>
        <authorList>
            <person name="Liu Q."/>
            <person name="Xin Y.-H."/>
        </authorList>
    </citation>
    <scope>NUCLEOTIDE SEQUENCE [LARGE SCALE GENOMIC DNA]</scope>
    <source>
        <strain evidence="1 2">RB1N8</strain>
    </source>
</reference>
<evidence type="ECO:0000313" key="1">
    <source>
        <dbReference type="EMBL" id="RTZ02080.1"/>
    </source>
</evidence>
<dbReference type="Proteomes" id="UP000280825">
    <property type="component" value="Unassembled WGS sequence"/>
</dbReference>
<evidence type="ECO:0000313" key="2">
    <source>
        <dbReference type="Proteomes" id="UP000280825"/>
    </source>
</evidence>
<proteinExistence type="predicted"/>
<keyword evidence="2" id="KW-1185">Reference proteome</keyword>
<dbReference type="AlphaFoldDB" id="A0A3S0PG83"/>
<dbReference type="EMBL" id="RYDJ01000020">
    <property type="protein sequence ID" value="RTZ02080.1"/>
    <property type="molecule type" value="Genomic_DNA"/>
</dbReference>
<gene>
    <name evidence="1" type="ORF">EKL98_14200</name>
</gene>
<comment type="caution">
    <text evidence="1">The sequence shown here is derived from an EMBL/GenBank/DDBJ whole genome shotgun (WGS) entry which is preliminary data.</text>
</comment>
<organism evidence="1 2">
    <name type="scientific">Flavobacterium bomense</name>
    <dbReference type="NCBI Taxonomy" id="2497483"/>
    <lineage>
        <taxon>Bacteria</taxon>
        <taxon>Pseudomonadati</taxon>
        <taxon>Bacteroidota</taxon>
        <taxon>Flavobacteriia</taxon>
        <taxon>Flavobacteriales</taxon>
        <taxon>Flavobacteriaceae</taxon>
        <taxon>Flavobacterium</taxon>
    </lineage>
</organism>
<name>A0A3S0PG83_9FLAO</name>
<protein>
    <submittedName>
        <fullName evidence="1">Uncharacterized protein</fullName>
    </submittedName>
</protein>
<accession>A0A3S0PG83</accession>
<sequence>MGNKMKQNKYWEILLKKHRDKGKDGLTIPFIIGSQNYLPNNSYKQNISELIYDIVSSNLFEICIRFCMGTNTFIAEIRKERNVCYFPKINNNEQNKLSVGIYHKNDFGESIKELIENLIEKFQNPIDNKTYSAEPNTNERTAKWNKFSAEDKIFIKECFK</sequence>